<protein>
    <submittedName>
        <fullName evidence="5">DNA-binding MarR family transcriptional regulator</fullName>
    </submittedName>
</protein>
<dbReference type="InterPro" id="IPR000835">
    <property type="entry name" value="HTH_MarR-typ"/>
</dbReference>
<dbReference type="PROSITE" id="PS50995">
    <property type="entry name" value="HTH_MARR_2"/>
    <property type="match status" value="1"/>
</dbReference>
<evidence type="ECO:0000256" key="3">
    <source>
        <dbReference type="ARBA" id="ARBA00023163"/>
    </source>
</evidence>
<dbReference type="InterPro" id="IPR036388">
    <property type="entry name" value="WH-like_DNA-bd_sf"/>
</dbReference>
<evidence type="ECO:0000313" key="5">
    <source>
        <dbReference type="EMBL" id="NYE47432.1"/>
    </source>
</evidence>
<keyword evidence="3" id="KW-0804">Transcription</keyword>
<dbReference type="PANTHER" id="PTHR42756:SF1">
    <property type="entry name" value="TRANSCRIPTIONAL REPRESSOR OF EMRAB OPERON"/>
    <property type="match status" value="1"/>
</dbReference>
<keyword evidence="1" id="KW-0805">Transcription regulation</keyword>
<dbReference type="GO" id="GO:0003677">
    <property type="term" value="F:DNA binding"/>
    <property type="evidence" value="ECO:0007669"/>
    <property type="project" value="UniProtKB-KW"/>
</dbReference>
<accession>A0A852TX13</accession>
<name>A0A852TX13_9ACTN</name>
<dbReference type="PANTHER" id="PTHR42756">
    <property type="entry name" value="TRANSCRIPTIONAL REGULATOR, MARR"/>
    <property type="match status" value="1"/>
</dbReference>
<evidence type="ECO:0000256" key="2">
    <source>
        <dbReference type="ARBA" id="ARBA00023125"/>
    </source>
</evidence>
<gene>
    <name evidence="5" type="ORF">HDA32_002552</name>
</gene>
<reference evidence="5 6" key="1">
    <citation type="submission" date="2020-07" db="EMBL/GenBank/DDBJ databases">
        <title>Sequencing the genomes of 1000 actinobacteria strains.</title>
        <authorList>
            <person name="Klenk H.-P."/>
        </authorList>
    </citation>
    <scope>NUCLEOTIDE SEQUENCE [LARGE SCALE GENOMIC DNA]</scope>
    <source>
        <strain evidence="5 6">CXB654</strain>
    </source>
</reference>
<dbReference type="SUPFAM" id="SSF46785">
    <property type="entry name" value="Winged helix' DNA-binding domain"/>
    <property type="match status" value="1"/>
</dbReference>
<proteinExistence type="predicted"/>
<dbReference type="Proteomes" id="UP000589036">
    <property type="component" value="Unassembled WGS sequence"/>
</dbReference>
<dbReference type="AlphaFoldDB" id="A0A852TX13"/>
<keyword evidence="6" id="KW-1185">Reference proteome</keyword>
<comment type="caution">
    <text evidence="5">The sequence shown here is derived from an EMBL/GenBank/DDBJ whole genome shotgun (WGS) entry which is preliminary data.</text>
</comment>
<dbReference type="RefSeq" id="WP_312863161.1">
    <property type="nucleotide sequence ID" value="NZ_BAAAYY010000015.1"/>
</dbReference>
<dbReference type="PRINTS" id="PR00598">
    <property type="entry name" value="HTHMARR"/>
</dbReference>
<dbReference type="Pfam" id="PF12802">
    <property type="entry name" value="MarR_2"/>
    <property type="match status" value="1"/>
</dbReference>
<keyword evidence="2 5" id="KW-0238">DNA-binding</keyword>
<dbReference type="InterPro" id="IPR036390">
    <property type="entry name" value="WH_DNA-bd_sf"/>
</dbReference>
<evidence type="ECO:0000256" key="1">
    <source>
        <dbReference type="ARBA" id="ARBA00023015"/>
    </source>
</evidence>
<organism evidence="5 6">
    <name type="scientific">Spinactinospora alkalitolerans</name>
    <dbReference type="NCBI Taxonomy" id="687207"/>
    <lineage>
        <taxon>Bacteria</taxon>
        <taxon>Bacillati</taxon>
        <taxon>Actinomycetota</taxon>
        <taxon>Actinomycetes</taxon>
        <taxon>Streptosporangiales</taxon>
        <taxon>Nocardiopsidaceae</taxon>
        <taxon>Spinactinospora</taxon>
    </lineage>
</organism>
<sequence length="164" mass="18024">MGDTVARISAQWREQRPDLDVSSMEVVGRVLRMAALVNQITEETFAEAGLIRPEFEVLSALRRADVGLRPSQLTRETLSSGAATTKRLAKLERDGLLTRTASARDRREVDVRLTDAGRALIDRLLPRSLHAEADVLVALSQAERDRLAALLTKVLAPLEGATRS</sequence>
<dbReference type="SMART" id="SM00347">
    <property type="entry name" value="HTH_MARR"/>
    <property type="match status" value="1"/>
</dbReference>
<dbReference type="GO" id="GO:0003700">
    <property type="term" value="F:DNA-binding transcription factor activity"/>
    <property type="evidence" value="ECO:0007669"/>
    <property type="project" value="InterPro"/>
</dbReference>
<evidence type="ECO:0000313" key="6">
    <source>
        <dbReference type="Proteomes" id="UP000589036"/>
    </source>
</evidence>
<evidence type="ECO:0000259" key="4">
    <source>
        <dbReference type="PROSITE" id="PS50995"/>
    </source>
</evidence>
<feature type="domain" description="HTH marR-type" evidence="4">
    <location>
        <begin position="24"/>
        <end position="156"/>
    </location>
</feature>
<dbReference type="Gene3D" id="1.10.10.10">
    <property type="entry name" value="Winged helix-like DNA-binding domain superfamily/Winged helix DNA-binding domain"/>
    <property type="match status" value="1"/>
</dbReference>
<dbReference type="EMBL" id="JACCCC010000001">
    <property type="protein sequence ID" value="NYE47432.1"/>
    <property type="molecule type" value="Genomic_DNA"/>
</dbReference>